<dbReference type="Proteomes" id="UP000246018">
    <property type="component" value="Unassembled WGS sequence"/>
</dbReference>
<dbReference type="AlphaFoldDB" id="A0A2T8FBQ0"/>
<name>A0A2T8FBQ0_9ACTN</name>
<accession>A0A2T8FBQ0</accession>
<feature type="chain" id="PRO_5015674017" description="Serine protease" evidence="1">
    <location>
        <begin position="32"/>
        <end position="292"/>
    </location>
</feature>
<proteinExistence type="predicted"/>
<dbReference type="InterPro" id="IPR009003">
    <property type="entry name" value="Peptidase_S1_PA"/>
</dbReference>
<dbReference type="Gene3D" id="2.40.10.10">
    <property type="entry name" value="Trypsin-like serine proteases"/>
    <property type="match status" value="2"/>
</dbReference>
<reference evidence="2 3" key="1">
    <citation type="submission" date="2018-04" db="EMBL/GenBank/DDBJ databases">
        <title>Genome of Nocardioides gansuensis WSJ-1.</title>
        <authorList>
            <person name="Wu S."/>
            <person name="Wang G."/>
        </authorList>
    </citation>
    <scope>NUCLEOTIDE SEQUENCE [LARGE SCALE GENOMIC DNA]</scope>
    <source>
        <strain evidence="2 3">WSJ-1</strain>
    </source>
</reference>
<evidence type="ECO:0000313" key="2">
    <source>
        <dbReference type="EMBL" id="PVG83137.1"/>
    </source>
</evidence>
<keyword evidence="1" id="KW-0732">Signal</keyword>
<dbReference type="EMBL" id="QDGZ01000003">
    <property type="protein sequence ID" value="PVG83137.1"/>
    <property type="molecule type" value="Genomic_DNA"/>
</dbReference>
<organism evidence="2 3">
    <name type="scientific">Nocardioides gansuensis</name>
    <dbReference type="NCBI Taxonomy" id="2138300"/>
    <lineage>
        <taxon>Bacteria</taxon>
        <taxon>Bacillati</taxon>
        <taxon>Actinomycetota</taxon>
        <taxon>Actinomycetes</taxon>
        <taxon>Propionibacteriales</taxon>
        <taxon>Nocardioidaceae</taxon>
        <taxon>Nocardioides</taxon>
    </lineage>
</organism>
<evidence type="ECO:0000256" key="1">
    <source>
        <dbReference type="SAM" id="SignalP"/>
    </source>
</evidence>
<comment type="caution">
    <text evidence="2">The sequence shown here is derived from an EMBL/GenBank/DDBJ whole genome shotgun (WGS) entry which is preliminary data.</text>
</comment>
<protein>
    <recommendedName>
        <fullName evidence="4">Serine protease</fullName>
    </recommendedName>
</protein>
<keyword evidence="3" id="KW-1185">Reference proteome</keyword>
<evidence type="ECO:0008006" key="4">
    <source>
        <dbReference type="Google" id="ProtNLM"/>
    </source>
</evidence>
<dbReference type="RefSeq" id="WP_116571617.1">
    <property type="nucleotide sequence ID" value="NZ_QDGZ01000003.1"/>
</dbReference>
<dbReference type="SUPFAM" id="SSF50494">
    <property type="entry name" value="Trypsin-like serine proteases"/>
    <property type="match status" value="1"/>
</dbReference>
<evidence type="ECO:0000313" key="3">
    <source>
        <dbReference type="Proteomes" id="UP000246018"/>
    </source>
</evidence>
<gene>
    <name evidence="2" type="ORF">DDE18_07390</name>
</gene>
<dbReference type="InterPro" id="IPR043504">
    <property type="entry name" value="Peptidase_S1_PA_chymotrypsin"/>
</dbReference>
<sequence>MLCQGRPVRSLLSLLGTLLLGAATAASPAGAAEVSSAQVRGPRWAPAARATITPGVQMMTAGAQCTANFVFTDTRHRVYVGYAAHCAGLGEATETDGCETGSLPLGTRVDFVRGASLLEDGTALGRGRLVYSSWLAMQELGVEDPDACAANDFALVRVSRADRRKVNPSVPVFGGPVGLAEPPAQGEAVLSYGQSRLRPGTVLSPRRGVSLGPSYGGWGSDAYTLAPGVPGDSGSGFLDAQGRAFGTLSTLALTPLPAANGLGSLARELAFARQHSGLRKLRLVRGTEPFTG</sequence>
<feature type="signal peptide" evidence="1">
    <location>
        <begin position="1"/>
        <end position="31"/>
    </location>
</feature>
<dbReference type="OrthoDB" id="5732461at2"/>